<comment type="subcellular location">
    <subcellularLocation>
        <location evidence="1">Secreted</location>
        <location evidence="1">Cell wall</location>
    </subcellularLocation>
</comment>
<gene>
    <name evidence="10" type="ordered locus">VIT_13s0064g00780</name>
</gene>
<evidence type="ECO:0000313" key="11">
    <source>
        <dbReference type="Proteomes" id="UP000009183"/>
    </source>
</evidence>
<dbReference type="STRING" id="29760.D7T319"/>
<dbReference type="AlphaFoldDB" id="D7T319"/>
<dbReference type="EMBL" id="FN595509">
    <property type="protein sequence ID" value="CBI24900.3"/>
    <property type="molecule type" value="Genomic_DNA"/>
</dbReference>
<reference evidence="11" key="1">
    <citation type="journal article" date="2007" name="Nature">
        <title>The grapevine genome sequence suggests ancestral hexaploidization in major angiosperm phyla.</title>
        <authorList>
            <consortium name="The French-Italian Public Consortium for Grapevine Genome Characterization."/>
            <person name="Jaillon O."/>
            <person name="Aury J.-M."/>
            <person name="Noel B."/>
            <person name="Policriti A."/>
            <person name="Clepet C."/>
            <person name="Casagrande A."/>
            <person name="Choisne N."/>
            <person name="Aubourg S."/>
            <person name="Vitulo N."/>
            <person name="Jubin C."/>
            <person name="Vezzi A."/>
            <person name="Legeai F."/>
            <person name="Hugueney P."/>
            <person name="Dasilva C."/>
            <person name="Horner D."/>
            <person name="Mica E."/>
            <person name="Jublot D."/>
            <person name="Poulain J."/>
            <person name="Bruyere C."/>
            <person name="Billault A."/>
            <person name="Segurens B."/>
            <person name="Gouyvenoux M."/>
            <person name="Ugarte E."/>
            <person name="Cattonaro F."/>
            <person name="Anthouard V."/>
            <person name="Vico V."/>
            <person name="Del Fabbro C."/>
            <person name="Alaux M."/>
            <person name="Di Gaspero G."/>
            <person name="Dumas V."/>
            <person name="Felice N."/>
            <person name="Paillard S."/>
            <person name="Juman I."/>
            <person name="Moroldo M."/>
            <person name="Scalabrin S."/>
            <person name="Canaguier A."/>
            <person name="Le Clainche I."/>
            <person name="Malacrida G."/>
            <person name="Durand E."/>
            <person name="Pesole G."/>
            <person name="Laucou V."/>
            <person name="Chatelet P."/>
            <person name="Merdinoglu D."/>
            <person name="Delledonne M."/>
            <person name="Pezzotti M."/>
            <person name="Lecharny A."/>
            <person name="Scarpelli C."/>
            <person name="Artiguenave F."/>
            <person name="Pe M.E."/>
            <person name="Valle G."/>
            <person name="Morgante M."/>
            <person name="Caboche M."/>
            <person name="Adam-Blondon A.-F."/>
            <person name="Weissenbach J."/>
            <person name="Quetier F."/>
            <person name="Wincker P."/>
        </authorList>
    </citation>
    <scope>NUCLEOTIDE SEQUENCE [LARGE SCALE GENOMIC DNA]</scope>
    <source>
        <strain evidence="11">cv. Pinot noir / PN40024</strain>
    </source>
</reference>
<dbReference type="GO" id="GO:0004650">
    <property type="term" value="F:polygalacturonase activity"/>
    <property type="evidence" value="ECO:0007669"/>
    <property type="project" value="InterPro"/>
</dbReference>
<evidence type="ECO:0000256" key="9">
    <source>
        <dbReference type="RuleBase" id="RU361169"/>
    </source>
</evidence>
<evidence type="ECO:0000256" key="3">
    <source>
        <dbReference type="ARBA" id="ARBA00022512"/>
    </source>
</evidence>
<dbReference type="PaxDb" id="29760-VIT_13s0064g00780.t01"/>
<evidence type="ECO:0000256" key="7">
    <source>
        <dbReference type="ARBA" id="ARBA00023316"/>
    </source>
</evidence>
<protein>
    <recommendedName>
        <fullName evidence="12">Polygalacturonase</fullName>
    </recommendedName>
</protein>
<organism evidence="10 11">
    <name type="scientific">Vitis vinifera</name>
    <name type="common">Grape</name>
    <dbReference type="NCBI Taxonomy" id="29760"/>
    <lineage>
        <taxon>Eukaryota</taxon>
        <taxon>Viridiplantae</taxon>
        <taxon>Streptophyta</taxon>
        <taxon>Embryophyta</taxon>
        <taxon>Tracheophyta</taxon>
        <taxon>Spermatophyta</taxon>
        <taxon>Magnoliopsida</taxon>
        <taxon>eudicotyledons</taxon>
        <taxon>Gunneridae</taxon>
        <taxon>Pentapetalae</taxon>
        <taxon>rosids</taxon>
        <taxon>Vitales</taxon>
        <taxon>Vitaceae</taxon>
        <taxon>Viteae</taxon>
        <taxon>Vitis</taxon>
    </lineage>
</organism>
<evidence type="ECO:0000256" key="1">
    <source>
        <dbReference type="ARBA" id="ARBA00004191"/>
    </source>
</evidence>
<comment type="similarity">
    <text evidence="2 9">Belongs to the glycosyl hydrolase 28 family.</text>
</comment>
<keyword evidence="7" id="KW-0961">Cell wall biogenesis/degradation</keyword>
<proteinExistence type="inferred from homology"/>
<name>D7T319_VITVI</name>
<evidence type="ECO:0000256" key="4">
    <source>
        <dbReference type="ARBA" id="ARBA00022525"/>
    </source>
</evidence>
<keyword evidence="6 9" id="KW-0326">Glycosidase</keyword>
<dbReference type="Gene3D" id="2.160.20.10">
    <property type="entry name" value="Single-stranded right-handed beta-helix, Pectin lyase-like"/>
    <property type="match status" value="1"/>
</dbReference>
<keyword evidence="4" id="KW-0964">Secreted</keyword>
<dbReference type="GO" id="GO:0071555">
    <property type="term" value="P:cell wall organization"/>
    <property type="evidence" value="ECO:0007669"/>
    <property type="project" value="UniProtKB-KW"/>
</dbReference>
<dbReference type="PANTHER" id="PTHR31375">
    <property type="match status" value="1"/>
</dbReference>
<evidence type="ECO:0008006" key="12">
    <source>
        <dbReference type="Google" id="ProtNLM"/>
    </source>
</evidence>
<accession>D7T319</accession>
<dbReference type="OMA" id="NSACAQK"/>
<dbReference type="OrthoDB" id="187139at2759"/>
<evidence type="ECO:0000256" key="6">
    <source>
        <dbReference type="ARBA" id="ARBA00023295"/>
    </source>
</evidence>
<feature type="active site" evidence="8">
    <location>
        <position position="303"/>
    </location>
</feature>
<dbReference type="HOGENOM" id="CLU_878280_0_0_1"/>
<evidence type="ECO:0000313" key="10">
    <source>
        <dbReference type="EMBL" id="CBI24900.3"/>
    </source>
</evidence>
<sequence>MNKSIVDTILGICRNFQDDPLGNFLEQTPGYDPSAYPSFFGTVDKDRADDFGVSFTNLQMEYEPEIVESMRYDHLGTPATSQGEVNVENFGAEGDGETDDTEAFKKAWDETCSSNTAVLVVPENKKCHVKPITFSGPCKSDSVTLKILGTIKASDDPSHYKNDRSHWLVFYNIKNFQVEGQGTIDGNGKIGWKNLCKINIIQPCIVAPTLISFIQCNDLKVYGLNVQNAQEMHVSFEQSVNVQAFNIRVTSPGTSPNTDGIHVTRSENVQIIKPVIQAGDDCISIVNGSKNIEAIDVTCGPGHGISIGSLGGGKSEA</sequence>
<dbReference type="InterPro" id="IPR000743">
    <property type="entry name" value="Glyco_hydro_28"/>
</dbReference>
<dbReference type="InterPro" id="IPR011050">
    <property type="entry name" value="Pectin_lyase_fold/virulence"/>
</dbReference>
<keyword evidence="5 9" id="KW-0378">Hydrolase</keyword>
<dbReference type="eggNOG" id="ENOG502QRJW">
    <property type="taxonomic scope" value="Eukaryota"/>
</dbReference>
<dbReference type="GO" id="GO:0010047">
    <property type="term" value="P:fruit dehiscence"/>
    <property type="evidence" value="ECO:0000318"/>
    <property type="project" value="GO_Central"/>
</dbReference>
<dbReference type="Proteomes" id="UP000009183">
    <property type="component" value="Chromosome 13"/>
</dbReference>
<dbReference type="SUPFAM" id="SSF51126">
    <property type="entry name" value="Pectin lyase-like"/>
    <property type="match status" value="1"/>
</dbReference>
<keyword evidence="11" id="KW-1185">Reference proteome</keyword>
<evidence type="ECO:0000256" key="8">
    <source>
        <dbReference type="PROSITE-ProRule" id="PRU10052"/>
    </source>
</evidence>
<dbReference type="GO" id="GO:0045490">
    <property type="term" value="P:pectin catabolic process"/>
    <property type="evidence" value="ECO:0000318"/>
    <property type="project" value="GO_Central"/>
</dbReference>
<dbReference type="InParanoid" id="D7T319"/>
<evidence type="ECO:0000256" key="5">
    <source>
        <dbReference type="ARBA" id="ARBA00022801"/>
    </source>
</evidence>
<dbReference type="Pfam" id="PF00295">
    <property type="entry name" value="Glyco_hydro_28"/>
    <property type="match status" value="1"/>
</dbReference>
<dbReference type="InterPro" id="IPR012334">
    <property type="entry name" value="Pectin_lyas_fold"/>
</dbReference>
<evidence type="ECO:0000256" key="2">
    <source>
        <dbReference type="ARBA" id="ARBA00008834"/>
    </source>
</evidence>
<keyword evidence="3" id="KW-0134">Cell wall</keyword>
<dbReference type="GO" id="GO:0009901">
    <property type="term" value="P:anther dehiscence"/>
    <property type="evidence" value="ECO:0000318"/>
    <property type="project" value="GO_Central"/>
</dbReference>
<dbReference type="PROSITE" id="PS00502">
    <property type="entry name" value="POLYGALACTURONASE"/>
    <property type="match status" value="1"/>
</dbReference>